<organism evidence="3 4">
    <name type="scientific">Obba rivulosa</name>
    <dbReference type="NCBI Taxonomy" id="1052685"/>
    <lineage>
        <taxon>Eukaryota</taxon>
        <taxon>Fungi</taxon>
        <taxon>Dikarya</taxon>
        <taxon>Basidiomycota</taxon>
        <taxon>Agaricomycotina</taxon>
        <taxon>Agaricomycetes</taxon>
        <taxon>Polyporales</taxon>
        <taxon>Gelatoporiaceae</taxon>
        <taxon>Obba</taxon>
    </lineage>
</organism>
<feature type="compositionally biased region" description="Low complexity" evidence="1">
    <location>
        <begin position="220"/>
        <end position="232"/>
    </location>
</feature>
<evidence type="ECO:0000313" key="4">
    <source>
        <dbReference type="Proteomes" id="UP000250043"/>
    </source>
</evidence>
<sequence length="240" mass="26499">MQEPRTISLIILSDMMCPWCYIGQQELKRAIEAVADLPVSIQVEYRPYCLQPTLPVDGGLDKRQWLTAKFGGKMPEVESRVTTRAKELGIEINFDGIISHTLRAHRLCLKAWKLGGQTLQQNFLDALFVAYFTNGKNIGDPEVLGDLAEASGVMSKAETIDFLKTNECTEEVEHMMADARRKGVTGVPYTVIQNKYAAGGGLTSEVYIQIFKKLAQTEHTPSTPLSTPMTSLAVGPTCQS</sequence>
<dbReference type="PANTHER" id="PTHR13887">
    <property type="entry name" value="GLUTATHIONE S-TRANSFERASE KAPPA"/>
    <property type="match status" value="1"/>
</dbReference>
<dbReference type="Pfam" id="PF01323">
    <property type="entry name" value="DSBA"/>
    <property type="match status" value="1"/>
</dbReference>
<dbReference type="PANTHER" id="PTHR13887:SF41">
    <property type="entry name" value="THIOREDOXIN SUPERFAMILY PROTEIN"/>
    <property type="match status" value="1"/>
</dbReference>
<evidence type="ECO:0000313" key="3">
    <source>
        <dbReference type="EMBL" id="OCH94403.1"/>
    </source>
</evidence>
<feature type="domain" description="DSBA-like thioredoxin" evidence="2">
    <location>
        <begin position="11"/>
        <end position="199"/>
    </location>
</feature>
<dbReference type="EMBL" id="KV722344">
    <property type="protein sequence ID" value="OCH94403.1"/>
    <property type="molecule type" value="Genomic_DNA"/>
</dbReference>
<dbReference type="GO" id="GO:0016491">
    <property type="term" value="F:oxidoreductase activity"/>
    <property type="evidence" value="ECO:0007669"/>
    <property type="project" value="InterPro"/>
</dbReference>
<protein>
    <submittedName>
        <fullName evidence="3">Thioredoxin-like protein</fullName>
    </submittedName>
</protein>
<dbReference type="SUPFAM" id="SSF52833">
    <property type="entry name" value="Thioredoxin-like"/>
    <property type="match status" value="1"/>
</dbReference>
<accession>A0A8E2J4G3</accession>
<gene>
    <name evidence="3" type="ORF">OBBRIDRAFT_722972</name>
</gene>
<dbReference type="Proteomes" id="UP000250043">
    <property type="component" value="Unassembled WGS sequence"/>
</dbReference>
<dbReference type="CDD" id="cd03024">
    <property type="entry name" value="DsbA_FrnE"/>
    <property type="match status" value="1"/>
</dbReference>
<name>A0A8E2J4G3_9APHY</name>
<evidence type="ECO:0000259" key="2">
    <source>
        <dbReference type="Pfam" id="PF01323"/>
    </source>
</evidence>
<dbReference type="OrthoDB" id="1930760at2759"/>
<dbReference type="InterPro" id="IPR001853">
    <property type="entry name" value="DSBA-like_thioredoxin_dom"/>
</dbReference>
<reference evidence="3 4" key="1">
    <citation type="submission" date="2016-07" db="EMBL/GenBank/DDBJ databases">
        <title>Draft genome of the white-rot fungus Obba rivulosa 3A-2.</title>
        <authorList>
            <consortium name="DOE Joint Genome Institute"/>
            <person name="Miettinen O."/>
            <person name="Riley R."/>
            <person name="Acob R."/>
            <person name="Barry K."/>
            <person name="Cullen D."/>
            <person name="De Vries R."/>
            <person name="Hainaut M."/>
            <person name="Hatakka A."/>
            <person name="Henrissat B."/>
            <person name="Hilden K."/>
            <person name="Kuo R."/>
            <person name="Labutti K."/>
            <person name="Lipzen A."/>
            <person name="Makela M.R."/>
            <person name="Sandor L."/>
            <person name="Spatafora J.W."/>
            <person name="Grigoriev I.V."/>
            <person name="Hibbett D.S."/>
        </authorList>
    </citation>
    <scope>NUCLEOTIDE SEQUENCE [LARGE SCALE GENOMIC DNA]</scope>
    <source>
        <strain evidence="3 4">3A-2</strain>
    </source>
</reference>
<dbReference type="Gene3D" id="3.40.30.10">
    <property type="entry name" value="Glutaredoxin"/>
    <property type="match status" value="1"/>
</dbReference>
<evidence type="ECO:0000256" key="1">
    <source>
        <dbReference type="SAM" id="MobiDB-lite"/>
    </source>
</evidence>
<dbReference type="InterPro" id="IPR036249">
    <property type="entry name" value="Thioredoxin-like_sf"/>
</dbReference>
<keyword evidence="4" id="KW-1185">Reference proteome</keyword>
<proteinExistence type="predicted"/>
<feature type="region of interest" description="Disordered" evidence="1">
    <location>
        <begin position="219"/>
        <end position="240"/>
    </location>
</feature>
<dbReference type="AlphaFoldDB" id="A0A8E2J4G3"/>